<dbReference type="EMBL" id="JAPCWZ010000002">
    <property type="protein sequence ID" value="KAK8877645.1"/>
    <property type="molecule type" value="Genomic_DNA"/>
</dbReference>
<evidence type="ECO:0000259" key="1">
    <source>
        <dbReference type="Pfam" id="PF06985"/>
    </source>
</evidence>
<evidence type="ECO:0000313" key="3">
    <source>
        <dbReference type="Proteomes" id="UP001390339"/>
    </source>
</evidence>
<dbReference type="Pfam" id="PF06985">
    <property type="entry name" value="HET"/>
    <property type="match status" value="1"/>
</dbReference>
<gene>
    <name evidence="2" type="ORF">PGQ11_002591</name>
</gene>
<proteinExistence type="predicted"/>
<sequence>MDCSAPEPPVQQEEPVSDTALTAEELQSWYEYYRIVGTRPLYAMDQVRLSVEADKLNHQRIELRIRRLASSLSVVQEFCARCQDLLDHWPHFEPGLSDVDVYGRTVDTLKMEAASRLGCKLCTFLLWRLRAEGALDVYRKAEGRLQALKMDFTSSLFVNDHSELVYLNLPGFGRIMTIRSSMRFTYAARTNFHIMDPSANFREMKSLDMVKKWLRYCDDNHPSCRIKEQPRPTRLIYLGSDKLRLVLTREMDQIPSYATLSYCWGLEPFTMLRRDTFDAFMDEISASELPKTFGDAIHIARELGISYIWIDALCIIQGDNHDWEQEAGRMRYVYGGSYLNIAATFATSAHGGCFDEPENYYNNGLIVRVTSSDHSRVQAFHSPADHGTTTTRSTLATRAWAFQERILSPRTLYCGSLGLFWKCKFKQGSEFLPEESLSQLNYYEFTCPSKDDWDWDKLVEHYSGTILTHSSDRLPALSGIAMRECETREDQYLAGMWRKRLVNSLLWGRAWSSKRQRAAGQAPTWSWASIEGRVRFLSSWLGGNYKPRIRVLDAWTTPSGPDPFGPVSGGELTLACASLLRGDLDSSTEQVHLEVLKAPKFGPLRRSTIQVPVHMDCINEEESQNNRPVYLLPVYTIASCRALGLVLQRCCGDRIGHFRRIASFAHLDPASKEPPEQGEVRKILLGLIVHVGPQTAEAECNRVIAEPEYQDSPYVITIE</sequence>
<evidence type="ECO:0000313" key="2">
    <source>
        <dbReference type="EMBL" id="KAK8877645.1"/>
    </source>
</evidence>
<protein>
    <submittedName>
        <fullName evidence="2">HET-domain-containing protein</fullName>
    </submittedName>
</protein>
<keyword evidence="3" id="KW-1185">Reference proteome</keyword>
<name>A0ABR2JKP9_9PEZI</name>
<dbReference type="PANTHER" id="PTHR33112">
    <property type="entry name" value="DOMAIN PROTEIN, PUTATIVE-RELATED"/>
    <property type="match status" value="1"/>
</dbReference>
<comment type="caution">
    <text evidence="2">The sequence shown here is derived from an EMBL/GenBank/DDBJ whole genome shotgun (WGS) entry which is preliminary data.</text>
</comment>
<dbReference type="PANTHER" id="PTHR33112:SF8">
    <property type="entry name" value="HETEROKARYON INCOMPATIBILITY DOMAIN-CONTAINING PROTEIN"/>
    <property type="match status" value="1"/>
</dbReference>
<organism evidence="2 3">
    <name type="scientific">Apiospora arundinis</name>
    <dbReference type="NCBI Taxonomy" id="335852"/>
    <lineage>
        <taxon>Eukaryota</taxon>
        <taxon>Fungi</taxon>
        <taxon>Dikarya</taxon>
        <taxon>Ascomycota</taxon>
        <taxon>Pezizomycotina</taxon>
        <taxon>Sordariomycetes</taxon>
        <taxon>Xylariomycetidae</taxon>
        <taxon>Amphisphaeriales</taxon>
        <taxon>Apiosporaceae</taxon>
        <taxon>Apiospora</taxon>
    </lineage>
</organism>
<accession>A0ABR2JKP9</accession>
<dbReference type="Proteomes" id="UP001390339">
    <property type="component" value="Unassembled WGS sequence"/>
</dbReference>
<reference evidence="2 3" key="1">
    <citation type="journal article" date="2024" name="IMA Fungus">
        <title>Apiospora arundinis, a panoply of carbohydrate-active enzymes and secondary metabolites.</title>
        <authorList>
            <person name="Sorensen T."/>
            <person name="Petersen C."/>
            <person name="Muurmann A.T."/>
            <person name="Christiansen J.V."/>
            <person name="Brundto M.L."/>
            <person name="Overgaard C.K."/>
            <person name="Boysen A.T."/>
            <person name="Wollenberg R.D."/>
            <person name="Larsen T.O."/>
            <person name="Sorensen J.L."/>
            <person name="Nielsen K.L."/>
            <person name="Sondergaard T.E."/>
        </authorList>
    </citation>
    <scope>NUCLEOTIDE SEQUENCE [LARGE SCALE GENOMIC DNA]</scope>
    <source>
        <strain evidence="2 3">AAU 773</strain>
    </source>
</reference>
<dbReference type="InterPro" id="IPR010730">
    <property type="entry name" value="HET"/>
</dbReference>
<feature type="domain" description="Heterokaryon incompatibility" evidence="1">
    <location>
        <begin position="257"/>
        <end position="404"/>
    </location>
</feature>